<feature type="domain" description="DUF2399" evidence="1">
    <location>
        <begin position="271"/>
        <end position="422"/>
    </location>
</feature>
<evidence type="ECO:0008006" key="5">
    <source>
        <dbReference type="Google" id="ProtNLM"/>
    </source>
</evidence>
<feature type="domain" description="Conserved hypothetical protein CHP02679 N terminus" evidence="2">
    <location>
        <begin position="35"/>
        <end position="240"/>
    </location>
</feature>
<dbReference type="Proteomes" id="UP000464754">
    <property type="component" value="Chromosome"/>
</dbReference>
<dbReference type="InterPro" id="IPR036078">
    <property type="entry name" value="Spo11/TopoVI_A_sf"/>
</dbReference>
<dbReference type="Pfam" id="PF09664">
    <property type="entry name" value="DUF2399"/>
    <property type="match status" value="1"/>
</dbReference>
<proteinExistence type="predicted"/>
<name>A0A6N4TJV1_9FIRM</name>
<evidence type="ECO:0000313" key="4">
    <source>
        <dbReference type="Proteomes" id="UP000464754"/>
    </source>
</evidence>
<dbReference type="RefSeq" id="WP_163052188.1">
    <property type="nucleotide sequence ID" value="NZ_AP019695.1"/>
</dbReference>
<keyword evidence="4" id="KW-1185">Reference proteome</keyword>
<gene>
    <name evidence="3" type="ORF">Aargi30884_19960</name>
</gene>
<dbReference type="CDD" id="cd00188">
    <property type="entry name" value="TOPRIM"/>
    <property type="match status" value="1"/>
</dbReference>
<dbReference type="Pfam" id="PF11796">
    <property type="entry name" value="DUF3323"/>
    <property type="match status" value="1"/>
</dbReference>
<sequence length="423" mass="50940">MNIEQEFYLFLKERKGLHRLFDAWITQYERLGYAGGSVVVENVKQEEMEAIGTFLGCDLRKQKQIHIYWRQMQKAMDNSRFSTCNIEEVFTLWKGKPLRIKKEERRKKEEFENKMIEKVLEETKDTYFPMWWELQKKQYPEFFHKVKKLLLEDKETLLLCIQAIEQLPYLTHNKKPLAVFAAEISKDPHFFDKGMSYQMLYKGICYRMKKEEPNTLEEKNKLFYDAGLIRDDISNYCMLCHINAEIENQVHAGWNGFFMNYETWNVSLWNLSQIDRIKKDIKKVYILENPSVYRMLCEYGKKYNVNDIGFLCTSGQLNLCAYILLDMLVDSKIQLYYSGDFDPEGMQIADKLKQRYKENIVLWHYDEHDYRKCISNKTISERRLMMLRNIKDLKLMQVSQRIEQEKRSGYQEKLIDVYKEDLL</sequence>
<dbReference type="GO" id="GO:0003677">
    <property type="term" value="F:DNA binding"/>
    <property type="evidence" value="ECO:0007669"/>
    <property type="project" value="InterPro"/>
</dbReference>
<dbReference type="AlphaFoldDB" id="A0A6N4TJV1"/>
<dbReference type="KEGG" id="aarg:Aargi30884_19960"/>
<accession>A0A6N4TJV1</accession>
<evidence type="ECO:0000259" key="1">
    <source>
        <dbReference type="Pfam" id="PF09664"/>
    </source>
</evidence>
<reference evidence="4" key="1">
    <citation type="submission" date="2019-05" db="EMBL/GenBank/DDBJ databases">
        <title>Complete genome sequencing of Absiella argi strain JCM 30884.</title>
        <authorList>
            <person name="Sakamoto M."/>
            <person name="Murakami T."/>
            <person name="Mori H."/>
        </authorList>
    </citation>
    <scope>NUCLEOTIDE SEQUENCE [LARGE SCALE GENOMIC DNA]</scope>
    <source>
        <strain evidence="4">JCM 30884</strain>
    </source>
</reference>
<organism evidence="3 4">
    <name type="scientific">Amedibacterium intestinale</name>
    <dbReference type="NCBI Taxonomy" id="2583452"/>
    <lineage>
        <taxon>Bacteria</taxon>
        <taxon>Bacillati</taxon>
        <taxon>Bacillota</taxon>
        <taxon>Erysipelotrichia</taxon>
        <taxon>Erysipelotrichales</taxon>
        <taxon>Erysipelotrichaceae</taxon>
        <taxon>Amedibacterium</taxon>
    </lineage>
</organism>
<evidence type="ECO:0000259" key="2">
    <source>
        <dbReference type="Pfam" id="PF11796"/>
    </source>
</evidence>
<dbReference type="GO" id="GO:0005694">
    <property type="term" value="C:chromosome"/>
    <property type="evidence" value="ECO:0007669"/>
    <property type="project" value="InterPro"/>
</dbReference>
<dbReference type="InterPro" id="IPR024465">
    <property type="entry name" value="DUF2399"/>
</dbReference>
<evidence type="ECO:0000313" key="3">
    <source>
        <dbReference type="EMBL" id="BBK23093.1"/>
    </source>
</evidence>
<dbReference type="SUPFAM" id="SSF56726">
    <property type="entry name" value="DNA topoisomerase IV, alpha subunit"/>
    <property type="match status" value="1"/>
</dbReference>
<dbReference type="InterPro" id="IPR024466">
    <property type="entry name" value="CHP02679_N"/>
</dbReference>
<protein>
    <recommendedName>
        <fullName evidence="5">TIGR02679 family protein</fullName>
    </recommendedName>
</protein>
<dbReference type="Gene3D" id="3.40.1360.10">
    <property type="match status" value="1"/>
</dbReference>
<dbReference type="EMBL" id="AP019695">
    <property type="protein sequence ID" value="BBK23093.1"/>
    <property type="molecule type" value="Genomic_DNA"/>
</dbReference>